<keyword evidence="2" id="KW-1185">Reference proteome</keyword>
<organism evidence="1 2">
    <name type="scientific">Shimia gijangensis</name>
    <dbReference type="NCBI Taxonomy" id="1470563"/>
    <lineage>
        <taxon>Bacteria</taxon>
        <taxon>Pseudomonadati</taxon>
        <taxon>Pseudomonadota</taxon>
        <taxon>Alphaproteobacteria</taxon>
        <taxon>Rhodobacterales</taxon>
        <taxon>Roseobacteraceae</taxon>
    </lineage>
</organism>
<accession>A0A1M6TQ64</accession>
<evidence type="ECO:0000313" key="1">
    <source>
        <dbReference type="EMBL" id="SHK59060.1"/>
    </source>
</evidence>
<dbReference type="Proteomes" id="UP000183982">
    <property type="component" value="Unassembled WGS sequence"/>
</dbReference>
<gene>
    <name evidence="1" type="ORF">SAMN05444000_1435</name>
</gene>
<dbReference type="OrthoDB" id="116741at2"/>
<dbReference type="RefSeq" id="WP_073257148.1">
    <property type="nucleotide sequence ID" value="NZ_FQZQ01000043.1"/>
</dbReference>
<evidence type="ECO:0000313" key="2">
    <source>
        <dbReference type="Proteomes" id="UP000183982"/>
    </source>
</evidence>
<dbReference type="AlphaFoldDB" id="A0A1M6TQ64"/>
<protein>
    <submittedName>
        <fullName evidence="1">Uncharacterized protein</fullName>
    </submittedName>
</protein>
<name>A0A1M6TQ64_9RHOB</name>
<reference evidence="2" key="1">
    <citation type="submission" date="2016-11" db="EMBL/GenBank/DDBJ databases">
        <authorList>
            <person name="Varghese N."/>
            <person name="Submissions S."/>
        </authorList>
    </citation>
    <scope>NUCLEOTIDE SEQUENCE [LARGE SCALE GENOMIC DNA]</scope>
    <source>
        <strain evidence="2">DSM 100564</strain>
    </source>
</reference>
<dbReference type="STRING" id="1470563.SAMN05444000_1435"/>
<sequence>MTNKNSWFNAYVNSLPTRGWFKLLSRYVVVPYWIWRDPKPKLPGGPRESPQTSENVQRMMNLVMPLKDPSPVGRAMAAMAIAQNVDEIFSGLDNVGTVHTARFLLLGDNLCMISVYDGDFSNYIRDFIETIGSVFDAVIGQIKGAEHMMPTADHVEEFIEWVHQHDLFQAPDFPTDLFALQDAAKGLPTDGPAHELMTLPRDLILQLHANPNLSLGGGYRSYPGFSAAQVRDKFGVGW</sequence>
<dbReference type="EMBL" id="FQZQ01000043">
    <property type="protein sequence ID" value="SHK59060.1"/>
    <property type="molecule type" value="Genomic_DNA"/>
</dbReference>
<proteinExistence type="predicted"/>